<dbReference type="RefSeq" id="WP_345257737.1">
    <property type="nucleotide sequence ID" value="NZ_BAABGY010000016.1"/>
</dbReference>
<dbReference type="Pfam" id="PF00933">
    <property type="entry name" value="Glyco_hydro_3"/>
    <property type="match status" value="1"/>
</dbReference>
<comment type="similarity">
    <text evidence="1 4">Belongs to the glycosyl hydrolase 3 family.</text>
</comment>
<keyword evidence="3" id="KW-0119">Carbohydrate metabolism</keyword>
<dbReference type="Pfam" id="PF07691">
    <property type="entry name" value="PA14"/>
    <property type="match status" value="1"/>
</dbReference>
<sequence length="825" mass="89522">MRCLAVLFLLLLSASASAQVYRDPKAPADDRAAALLKEMTRDEKIDYIGGYNDFYIRPIERLGLPAIKMTDGPVGTRNDGKTTAYPASVLTAASWDTALAYRLGVALGRDARARGVHILLAPGVNIYRAPMNGRNFEYLGEDPYLAACLAVPYIKGVQSQRVVATVKHYAANNQEWDRHHVSSDMDERTLQELYLPAFKAAVQEANVGAVMNSYNLVNGVHASQHAHLNNTILKGKWGFGGILMSDWTSTYDAVGAANGGLDLEMPSGLFMNRKNLLPAIQSGNVSEATIDDKVRRILRTIFRFGFYDGPQKDSTIALNDSANAAVALDLARGGIVLLKNEGGLLPFTKNIRRIALFGPNADRYVAGGGSSQTEPFASISLRTALQALGGWSTRVQLVKGTGGPMEEHVQGSPFYVGAGSSEKGLKAEYFNNQDLSGTVTASRNEPFVNHTWGDAPDVPGIGADHFSARYTGVLRPAKSGAYKLAVRGDDGFRLWVAEQKVIDLWNDHGATLRTYTMDLEAGKEYPVRLEFYENGGSAQIALAAFIETLDFSAATAAAKAADVAIVAVGFDPTSESEGFDRTFTLPEYQDTLINAIAKANPNTIVVLNAGGNVDMRRWLRNVKGLVHAWYPGQAGNQAVAEILFGDVNPSGKLPASFEKAWEDNPVFPYYYDADGDKRVTYGEGLFVGYRHYDRSSVKPQFPFGFGLSYTTFAYSGLQVTPGAKGTAVVSFTVRNSGTRDGAEVAQVYVRQPKAPVARPLKELKGFTKLQLKAGESRTVTIPLSADAFSYYKTTKGDFGYDPGRFEIGVGPSSDKMLLTQEVTIR</sequence>
<keyword evidence="2 4" id="KW-0378">Hydrolase</keyword>
<dbReference type="SMART" id="SM00758">
    <property type="entry name" value="PA14"/>
    <property type="match status" value="1"/>
</dbReference>
<evidence type="ECO:0000259" key="6">
    <source>
        <dbReference type="PROSITE" id="PS51820"/>
    </source>
</evidence>
<proteinExistence type="inferred from homology"/>
<dbReference type="PANTHER" id="PTHR42715">
    <property type="entry name" value="BETA-GLUCOSIDASE"/>
    <property type="match status" value="1"/>
</dbReference>
<dbReference type="InterPro" id="IPR019800">
    <property type="entry name" value="Glyco_hydro_3_AS"/>
</dbReference>
<dbReference type="PANTHER" id="PTHR42715:SF10">
    <property type="entry name" value="BETA-GLUCOSIDASE"/>
    <property type="match status" value="1"/>
</dbReference>
<dbReference type="InterPro" id="IPR036881">
    <property type="entry name" value="Glyco_hydro_3_C_sf"/>
</dbReference>
<dbReference type="SUPFAM" id="SSF52279">
    <property type="entry name" value="Beta-D-glucan exohydrolase, C-terminal domain"/>
    <property type="match status" value="1"/>
</dbReference>
<dbReference type="InterPro" id="IPR001764">
    <property type="entry name" value="Glyco_hydro_3_N"/>
</dbReference>
<keyword evidence="4" id="KW-0326">Glycosidase</keyword>
<dbReference type="PROSITE" id="PS51820">
    <property type="entry name" value="PA14"/>
    <property type="match status" value="1"/>
</dbReference>
<dbReference type="InterPro" id="IPR017853">
    <property type="entry name" value="GH"/>
</dbReference>
<comment type="caution">
    <text evidence="7">The sequence shown here is derived from an EMBL/GenBank/DDBJ whole genome shotgun (WGS) entry which is preliminary data.</text>
</comment>
<dbReference type="InterPro" id="IPR037524">
    <property type="entry name" value="PA14/GLEYA"/>
</dbReference>
<dbReference type="EMBL" id="BAABGY010000016">
    <property type="protein sequence ID" value="GAA4341787.1"/>
    <property type="molecule type" value="Genomic_DNA"/>
</dbReference>
<dbReference type="Proteomes" id="UP001501725">
    <property type="component" value="Unassembled WGS sequence"/>
</dbReference>
<evidence type="ECO:0000256" key="1">
    <source>
        <dbReference type="ARBA" id="ARBA00005336"/>
    </source>
</evidence>
<dbReference type="PRINTS" id="PR00133">
    <property type="entry name" value="GLHYDRLASE3"/>
</dbReference>
<dbReference type="InterPro" id="IPR011658">
    <property type="entry name" value="PA14_dom"/>
</dbReference>
<dbReference type="InterPro" id="IPR002772">
    <property type="entry name" value="Glyco_hydro_3_C"/>
</dbReference>
<gene>
    <name evidence="7" type="ORF">GCM10023184_40490</name>
</gene>
<dbReference type="Gene3D" id="3.20.20.300">
    <property type="entry name" value="Glycoside hydrolase, family 3, N-terminal domain"/>
    <property type="match status" value="1"/>
</dbReference>
<reference evidence="8" key="1">
    <citation type="journal article" date="2019" name="Int. J. Syst. Evol. Microbiol.">
        <title>The Global Catalogue of Microorganisms (GCM) 10K type strain sequencing project: providing services to taxonomists for standard genome sequencing and annotation.</title>
        <authorList>
            <consortium name="The Broad Institute Genomics Platform"/>
            <consortium name="The Broad Institute Genome Sequencing Center for Infectious Disease"/>
            <person name="Wu L."/>
            <person name="Ma J."/>
        </authorList>
    </citation>
    <scope>NUCLEOTIDE SEQUENCE [LARGE SCALE GENOMIC DNA]</scope>
    <source>
        <strain evidence="8">JCM 17919</strain>
    </source>
</reference>
<feature type="chain" id="PRO_5045785468" evidence="5">
    <location>
        <begin position="19"/>
        <end position="825"/>
    </location>
</feature>
<organism evidence="7 8">
    <name type="scientific">Flaviaesturariibacter amylovorans</name>
    <dbReference type="NCBI Taxonomy" id="1084520"/>
    <lineage>
        <taxon>Bacteria</taxon>
        <taxon>Pseudomonadati</taxon>
        <taxon>Bacteroidota</taxon>
        <taxon>Chitinophagia</taxon>
        <taxon>Chitinophagales</taxon>
        <taxon>Chitinophagaceae</taxon>
        <taxon>Flaviaestuariibacter</taxon>
    </lineage>
</organism>
<dbReference type="PROSITE" id="PS00775">
    <property type="entry name" value="GLYCOSYL_HYDROL_F3"/>
    <property type="match status" value="1"/>
</dbReference>
<dbReference type="Pfam" id="PF14310">
    <property type="entry name" value="Fn3-like"/>
    <property type="match status" value="1"/>
</dbReference>
<dbReference type="SMART" id="SM01217">
    <property type="entry name" value="Fn3_like"/>
    <property type="match status" value="1"/>
</dbReference>
<dbReference type="InterPro" id="IPR036962">
    <property type="entry name" value="Glyco_hydro_3_N_sf"/>
</dbReference>
<keyword evidence="8" id="KW-1185">Reference proteome</keyword>
<dbReference type="Gene3D" id="2.60.120.260">
    <property type="entry name" value="Galactose-binding domain-like"/>
    <property type="match status" value="1"/>
</dbReference>
<evidence type="ECO:0000256" key="2">
    <source>
        <dbReference type="ARBA" id="ARBA00022801"/>
    </source>
</evidence>
<accession>A0ABP8HPD6</accession>
<protein>
    <submittedName>
        <fullName evidence="7">Glycoside hydrolase family 3 C-terminal domain-containing protein</fullName>
    </submittedName>
</protein>
<dbReference type="InterPro" id="IPR050288">
    <property type="entry name" value="Cellulose_deg_GH3"/>
</dbReference>
<keyword evidence="5" id="KW-0732">Signal</keyword>
<evidence type="ECO:0000313" key="8">
    <source>
        <dbReference type="Proteomes" id="UP001501725"/>
    </source>
</evidence>
<dbReference type="InterPro" id="IPR013783">
    <property type="entry name" value="Ig-like_fold"/>
</dbReference>
<dbReference type="SUPFAM" id="SSF51445">
    <property type="entry name" value="(Trans)glycosidases"/>
    <property type="match status" value="1"/>
</dbReference>
<evidence type="ECO:0000256" key="5">
    <source>
        <dbReference type="SAM" id="SignalP"/>
    </source>
</evidence>
<dbReference type="Gene3D" id="2.60.40.10">
    <property type="entry name" value="Immunoglobulins"/>
    <property type="match status" value="1"/>
</dbReference>
<feature type="domain" description="PA14" evidence="6">
    <location>
        <begin position="420"/>
        <end position="558"/>
    </location>
</feature>
<dbReference type="InterPro" id="IPR026891">
    <property type="entry name" value="Fn3-like"/>
</dbReference>
<feature type="signal peptide" evidence="5">
    <location>
        <begin position="1"/>
        <end position="18"/>
    </location>
</feature>
<dbReference type="Gene3D" id="3.40.50.1700">
    <property type="entry name" value="Glycoside hydrolase family 3 C-terminal domain"/>
    <property type="match status" value="1"/>
</dbReference>
<dbReference type="Pfam" id="PF01915">
    <property type="entry name" value="Glyco_hydro_3_C"/>
    <property type="match status" value="1"/>
</dbReference>
<name>A0ABP8HPD6_9BACT</name>
<evidence type="ECO:0000256" key="4">
    <source>
        <dbReference type="RuleBase" id="RU361161"/>
    </source>
</evidence>
<evidence type="ECO:0000256" key="3">
    <source>
        <dbReference type="ARBA" id="ARBA00023277"/>
    </source>
</evidence>
<dbReference type="GO" id="GO:0016787">
    <property type="term" value="F:hydrolase activity"/>
    <property type="evidence" value="ECO:0007669"/>
    <property type="project" value="UniProtKB-KW"/>
</dbReference>
<evidence type="ECO:0000313" key="7">
    <source>
        <dbReference type="EMBL" id="GAA4341787.1"/>
    </source>
</evidence>